<organism evidence="2 3">
    <name type="scientific">Turicibacter faecis</name>
    <dbReference type="NCBI Taxonomy" id="2963365"/>
    <lineage>
        <taxon>Bacteria</taxon>
        <taxon>Bacillati</taxon>
        <taxon>Bacillota</taxon>
        <taxon>Erysipelotrichia</taxon>
        <taxon>Erysipelotrichales</taxon>
        <taxon>Turicibacteraceae</taxon>
        <taxon>Turicibacter</taxon>
    </lineage>
</organism>
<feature type="transmembrane region" description="Helical" evidence="1">
    <location>
        <begin position="116"/>
        <end position="137"/>
    </location>
</feature>
<name>A0ABN6ZH23_9FIRM</name>
<dbReference type="EMBL" id="AP028127">
    <property type="protein sequence ID" value="BEH91240.1"/>
    <property type="molecule type" value="Genomic_DNA"/>
</dbReference>
<keyword evidence="1" id="KW-0812">Transmembrane</keyword>
<sequence length="241" mass="28619">MDLKKYDSLRSCSVAELYEHLRQAKENVTIYVEKIDPHVYSTLDINLLKNTQIILSKKALMLAPEQFTSFFHDVLFESLQIEIDVKRELKFKYQKFICLIMIIAFSLLFLQPMHSFFLKVTLFTGVILLCFWMYILLNHRALIKVSNIKKHCDFKVMKDGFLDLLPSLYLIDNKMFIGTNLFTSNGYQDFYEVQSDEVENQIRLIYEEYVNSHSSIRDEFLIAQYIDNMHPNDFISFLRQD</sequence>
<reference evidence="2" key="1">
    <citation type="journal article" date="2024" name="Int. J. Syst. Evol. Microbiol.">
        <title>Turicibacter faecis sp. nov., isolated from faeces of heart failure mouse model.</title>
        <authorList>
            <person name="Imamura Y."/>
            <person name="Motooka D."/>
            <person name="Nakajima Y."/>
            <person name="Ito S."/>
            <person name="Kitakaze M."/>
            <person name="Iida T."/>
            <person name="Nakamura S."/>
        </authorList>
    </citation>
    <scope>NUCLEOTIDE SEQUENCE</scope>
    <source>
        <strain evidence="2">TC023</strain>
    </source>
</reference>
<keyword evidence="1" id="KW-0472">Membrane</keyword>
<evidence type="ECO:0000313" key="3">
    <source>
        <dbReference type="Proteomes" id="UP001432099"/>
    </source>
</evidence>
<accession>A0ABN6ZH23</accession>
<gene>
    <name evidence="2" type="ORF">T23_13420</name>
</gene>
<protein>
    <submittedName>
        <fullName evidence="2">Uncharacterized protein</fullName>
    </submittedName>
</protein>
<keyword evidence="3" id="KW-1185">Reference proteome</keyword>
<proteinExistence type="predicted"/>
<dbReference type="Proteomes" id="UP001432099">
    <property type="component" value="Chromosome"/>
</dbReference>
<evidence type="ECO:0000256" key="1">
    <source>
        <dbReference type="SAM" id="Phobius"/>
    </source>
</evidence>
<feature type="transmembrane region" description="Helical" evidence="1">
    <location>
        <begin position="93"/>
        <end position="110"/>
    </location>
</feature>
<keyword evidence="1" id="KW-1133">Transmembrane helix</keyword>
<dbReference type="RefSeq" id="WP_161832688.1">
    <property type="nucleotide sequence ID" value="NZ_AP028127.1"/>
</dbReference>
<evidence type="ECO:0000313" key="2">
    <source>
        <dbReference type="EMBL" id="BEH91240.1"/>
    </source>
</evidence>